<reference evidence="3 4" key="1">
    <citation type="journal article" date="2007" name="Nature">
        <title>Evolution of genes and genomes on the Drosophila phylogeny.</title>
        <authorList>
            <consortium name="Drosophila 12 Genomes Consortium"/>
            <person name="Clark A.G."/>
            <person name="Eisen M.B."/>
            <person name="Smith D.R."/>
            <person name="Bergman C.M."/>
            <person name="Oliver B."/>
            <person name="Markow T.A."/>
            <person name="Kaufman T.C."/>
            <person name="Kellis M."/>
            <person name="Gelbart W."/>
            <person name="Iyer V.N."/>
            <person name="Pollard D.A."/>
            <person name="Sackton T.B."/>
            <person name="Larracuente A.M."/>
            <person name="Singh N.D."/>
            <person name="Abad J.P."/>
            <person name="Abt D.N."/>
            <person name="Adryan B."/>
            <person name="Aguade M."/>
            <person name="Akashi H."/>
            <person name="Anderson W.W."/>
            <person name="Aquadro C.F."/>
            <person name="Ardell D.H."/>
            <person name="Arguello R."/>
            <person name="Artieri C.G."/>
            <person name="Barbash D.A."/>
            <person name="Barker D."/>
            <person name="Barsanti P."/>
            <person name="Batterham P."/>
            <person name="Batzoglou S."/>
            <person name="Begun D."/>
            <person name="Bhutkar A."/>
            <person name="Blanco E."/>
            <person name="Bosak S.A."/>
            <person name="Bradley R.K."/>
            <person name="Brand A.D."/>
            <person name="Brent M.R."/>
            <person name="Brooks A.N."/>
            <person name="Brown R.H."/>
            <person name="Butlin R.K."/>
            <person name="Caggese C."/>
            <person name="Calvi B.R."/>
            <person name="Bernardo de Carvalho A."/>
            <person name="Caspi A."/>
            <person name="Castrezana S."/>
            <person name="Celniker S.E."/>
            <person name="Chang J.L."/>
            <person name="Chapple C."/>
            <person name="Chatterji S."/>
            <person name="Chinwalla A."/>
            <person name="Civetta A."/>
            <person name="Clifton S.W."/>
            <person name="Comeron J.M."/>
            <person name="Costello J.C."/>
            <person name="Coyne J.A."/>
            <person name="Daub J."/>
            <person name="David R.G."/>
            <person name="Delcher A.L."/>
            <person name="Delehaunty K."/>
            <person name="Do C.B."/>
            <person name="Ebling H."/>
            <person name="Edwards K."/>
            <person name="Eickbush T."/>
            <person name="Evans J.D."/>
            <person name="Filipski A."/>
            <person name="Findeiss S."/>
            <person name="Freyhult E."/>
            <person name="Fulton L."/>
            <person name="Fulton R."/>
            <person name="Garcia A.C."/>
            <person name="Gardiner A."/>
            <person name="Garfield D.A."/>
            <person name="Garvin B.E."/>
            <person name="Gibson G."/>
            <person name="Gilbert D."/>
            <person name="Gnerre S."/>
            <person name="Godfrey J."/>
            <person name="Good R."/>
            <person name="Gotea V."/>
            <person name="Gravely B."/>
            <person name="Greenberg A.J."/>
            <person name="Griffiths-Jones S."/>
            <person name="Gross S."/>
            <person name="Guigo R."/>
            <person name="Gustafson E.A."/>
            <person name="Haerty W."/>
            <person name="Hahn M.W."/>
            <person name="Halligan D.L."/>
            <person name="Halpern A.L."/>
            <person name="Halter G.M."/>
            <person name="Han M.V."/>
            <person name="Heger A."/>
            <person name="Hillier L."/>
            <person name="Hinrichs A.S."/>
            <person name="Holmes I."/>
            <person name="Hoskins R.A."/>
            <person name="Hubisz M.J."/>
            <person name="Hultmark D."/>
            <person name="Huntley M.A."/>
            <person name="Jaffe D.B."/>
            <person name="Jagadeeshan S."/>
            <person name="Jeck W.R."/>
            <person name="Johnson J."/>
            <person name="Jones C.D."/>
            <person name="Jordan W.C."/>
            <person name="Karpen G.H."/>
            <person name="Kataoka E."/>
            <person name="Keightley P.D."/>
            <person name="Kheradpour P."/>
            <person name="Kirkness E.F."/>
            <person name="Koerich L.B."/>
            <person name="Kristiansen K."/>
            <person name="Kudrna D."/>
            <person name="Kulathinal R.J."/>
            <person name="Kumar S."/>
            <person name="Kwok R."/>
            <person name="Lander E."/>
            <person name="Langley C.H."/>
            <person name="Lapoint R."/>
            <person name="Lazzaro B.P."/>
            <person name="Lee S.J."/>
            <person name="Levesque L."/>
            <person name="Li R."/>
            <person name="Lin C.F."/>
            <person name="Lin M.F."/>
            <person name="Lindblad-Toh K."/>
            <person name="Llopart A."/>
            <person name="Long M."/>
            <person name="Low L."/>
            <person name="Lozovsky E."/>
            <person name="Lu J."/>
            <person name="Luo M."/>
            <person name="Machado C.A."/>
            <person name="Makalowski W."/>
            <person name="Marzo M."/>
            <person name="Matsuda M."/>
            <person name="Matzkin L."/>
            <person name="McAllister B."/>
            <person name="McBride C.S."/>
            <person name="McKernan B."/>
            <person name="McKernan K."/>
            <person name="Mendez-Lago M."/>
            <person name="Minx P."/>
            <person name="Mollenhauer M.U."/>
            <person name="Montooth K."/>
            <person name="Mount S.M."/>
            <person name="Mu X."/>
            <person name="Myers E."/>
            <person name="Negre B."/>
            <person name="Newfeld S."/>
            <person name="Nielsen R."/>
            <person name="Noor M.A."/>
            <person name="O'Grady P."/>
            <person name="Pachter L."/>
            <person name="Papaceit M."/>
            <person name="Parisi M.J."/>
            <person name="Parisi M."/>
            <person name="Parts L."/>
            <person name="Pedersen J.S."/>
            <person name="Pesole G."/>
            <person name="Phillippy A.M."/>
            <person name="Ponting C.P."/>
            <person name="Pop M."/>
            <person name="Porcelli D."/>
            <person name="Powell J.R."/>
            <person name="Prohaska S."/>
            <person name="Pruitt K."/>
            <person name="Puig M."/>
            <person name="Quesneville H."/>
            <person name="Ram K.R."/>
            <person name="Rand D."/>
            <person name="Rasmussen M.D."/>
            <person name="Reed L.K."/>
            <person name="Reenan R."/>
            <person name="Reily A."/>
            <person name="Remington K.A."/>
            <person name="Rieger T.T."/>
            <person name="Ritchie M.G."/>
            <person name="Robin C."/>
            <person name="Rogers Y.H."/>
            <person name="Rohde C."/>
            <person name="Rozas J."/>
            <person name="Rubenfield M.J."/>
            <person name="Ruiz A."/>
            <person name="Russo S."/>
            <person name="Salzberg S.L."/>
            <person name="Sanchez-Gracia A."/>
            <person name="Saranga D.J."/>
            <person name="Sato H."/>
            <person name="Schaeffer S.W."/>
            <person name="Schatz M.C."/>
            <person name="Schlenke T."/>
            <person name="Schwartz R."/>
            <person name="Segarra C."/>
            <person name="Singh R.S."/>
            <person name="Sirot L."/>
            <person name="Sirota M."/>
            <person name="Sisneros N.B."/>
            <person name="Smith C.D."/>
            <person name="Smith T.F."/>
            <person name="Spieth J."/>
            <person name="Stage D.E."/>
            <person name="Stark A."/>
            <person name="Stephan W."/>
            <person name="Strausberg R.L."/>
            <person name="Strempel S."/>
            <person name="Sturgill D."/>
            <person name="Sutton G."/>
            <person name="Sutton G.G."/>
            <person name="Tao W."/>
            <person name="Teichmann S."/>
            <person name="Tobari Y.N."/>
            <person name="Tomimura Y."/>
            <person name="Tsolas J.M."/>
            <person name="Valente V.L."/>
            <person name="Venter E."/>
            <person name="Venter J.C."/>
            <person name="Vicario S."/>
            <person name="Vieira F.G."/>
            <person name="Vilella A.J."/>
            <person name="Villasante A."/>
            <person name="Walenz B."/>
            <person name="Wang J."/>
            <person name="Wasserman M."/>
            <person name="Watts T."/>
            <person name="Wilson D."/>
            <person name="Wilson R.K."/>
            <person name="Wing R.A."/>
            <person name="Wolfner M.F."/>
            <person name="Wong A."/>
            <person name="Wong G.K."/>
            <person name="Wu C.I."/>
            <person name="Wu G."/>
            <person name="Yamamoto D."/>
            <person name="Yang H.P."/>
            <person name="Yang S.P."/>
            <person name="Yorke J.A."/>
            <person name="Yoshida K."/>
            <person name="Zdobnov E."/>
            <person name="Zhang P."/>
            <person name="Zhang Y."/>
            <person name="Zimin A.V."/>
            <person name="Baldwin J."/>
            <person name="Abdouelleil A."/>
            <person name="Abdulkadir J."/>
            <person name="Abebe A."/>
            <person name="Abera B."/>
            <person name="Abreu J."/>
            <person name="Acer S.C."/>
            <person name="Aftuck L."/>
            <person name="Alexander A."/>
            <person name="An P."/>
            <person name="Anderson E."/>
            <person name="Anderson S."/>
            <person name="Arachi H."/>
            <person name="Azer M."/>
            <person name="Bachantsang P."/>
            <person name="Barry A."/>
            <person name="Bayul T."/>
            <person name="Berlin A."/>
            <person name="Bessette D."/>
            <person name="Bloom T."/>
            <person name="Blye J."/>
            <person name="Boguslavskiy L."/>
            <person name="Bonnet C."/>
            <person name="Boukhgalter B."/>
            <person name="Bourzgui I."/>
            <person name="Brown A."/>
            <person name="Cahill P."/>
            <person name="Channer S."/>
            <person name="Cheshatsang Y."/>
            <person name="Chuda L."/>
            <person name="Citroen M."/>
            <person name="Collymore A."/>
            <person name="Cooke P."/>
            <person name="Costello M."/>
            <person name="D'Aco K."/>
            <person name="Daza R."/>
            <person name="De Haan G."/>
            <person name="DeGray S."/>
            <person name="DeMaso C."/>
            <person name="Dhargay N."/>
            <person name="Dooley K."/>
            <person name="Dooley E."/>
            <person name="Doricent M."/>
            <person name="Dorje P."/>
            <person name="Dorjee K."/>
            <person name="Dupes A."/>
            <person name="Elong R."/>
            <person name="Falk J."/>
            <person name="Farina A."/>
            <person name="Faro S."/>
            <person name="Ferguson D."/>
            <person name="Fisher S."/>
            <person name="Foley C.D."/>
            <person name="Franke A."/>
            <person name="Friedrich D."/>
            <person name="Gadbois L."/>
            <person name="Gearin G."/>
            <person name="Gearin C.R."/>
            <person name="Giannoukos G."/>
            <person name="Goode T."/>
            <person name="Graham J."/>
            <person name="Grandbois E."/>
            <person name="Grewal S."/>
            <person name="Gyaltsen K."/>
            <person name="Hafez N."/>
            <person name="Hagos B."/>
            <person name="Hall J."/>
            <person name="Henson C."/>
            <person name="Hollinger A."/>
            <person name="Honan T."/>
            <person name="Huard M.D."/>
            <person name="Hughes L."/>
            <person name="Hurhula B."/>
            <person name="Husby M.E."/>
            <person name="Kamat A."/>
            <person name="Kanga B."/>
            <person name="Kashin S."/>
            <person name="Khazanovich D."/>
            <person name="Kisner P."/>
            <person name="Lance K."/>
            <person name="Lara M."/>
            <person name="Lee W."/>
            <person name="Lennon N."/>
            <person name="Letendre F."/>
            <person name="LeVine R."/>
            <person name="Lipovsky A."/>
            <person name="Liu X."/>
            <person name="Liu J."/>
            <person name="Liu S."/>
            <person name="Lokyitsang T."/>
            <person name="Lokyitsang Y."/>
            <person name="Lubonja R."/>
            <person name="Lui A."/>
            <person name="MacDonald P."/>
            <person name="Magnisalis V."/>
            <person name="Maru K."/>
            <person name="Matthews C."/>
            <person name="McCusker W."/>
            <person name="McDonough S."/>
            <person name="Mehta T."/>
            <person name="Meldrim J."/>
            <person name="Meneus L."/>
            <person name="Mihai O."/>
            <person name="Mihalev A."/>
            <person name="Mihova T."/>
            <person name="Mittelman R."/>
            <person name="Mlenga V."/>
            <person name="Montmayeur A."/>
            <person name="Mulrain L."/>
            <person name="Navidi A."/>
            <person name="Naylor J."/>
            <person name="Negash T."/>
            <person name="Nguyen T."/>
            <person name="Nguyen N."/>
            <person name="Nicol R."/>
            <person name="Norbu C."/>
            <person name="Norbu N."/>
            <person name="Novod N."/>
            <person name="O'Neill B."/>
            <person name="Osman S."/>
            <person name="Markiewicz E."/>
            <person name="Oyono O.L."/>
            <person name="Patti C."/>
            <person name="Phunkhang P."/>
            <person name="Pierre F."/>
            <person name="Priest M."/>
            <person name="Raghuraman S."/>
            <person name="Rege F."/>
            <person name="Reyes R."/>
            <person name="Rise C."/>
            <person name="Rogov P."/>
            <person name="Ross K."/>
            <person name="Ryan E."/>
            <person name="Settipalli S."/>
            <person name="Shea T."/>
            <person name="Sherpa N."/>
            <person name="Shi L."/>
            <person name="Shih D."/>
            <person name="Sparrow T."/>
            <person name="Spaulding J."/>
            <person name="Stalker J."/>
            <person name="Stange-Thomann N."/>
            <person name="Stavropoulos S."/>
            <person name="Stone C."/>
            <person name="Strader C."/>
            <person name="Tesfaye S."/>
            <person name="Thomson T."/>
            <person name="Thoulutsang Y."/>
            <person name="Thoulutsang D."/>
            <person name="Topham K."/>
            <person name="Topping I."/>
            <person name="Tsamla T."/>
            <person name="Vassiliev H."/>
            <person name="Vo A."/>
            <person name="Wangchuk T."/>
            <person name="Wangdi T."/>
            <person name="Weiand M."/>
            <person name="Wilkinson J."/>
            <person name="Wilson A."/>
            <person name="Yadav S."/>
            <person name="Young G."/>
            <person name="Yu Q."/>
            <person name="Zembek L."/>
            <person name="Zhong D."/>
            <person name="Zimmer A."/>
            <person name="Zwirko Z."/>
            <person name="Jaffe D.B."/>
            <person name="Alvarez P."/>
            <person name="Brockman W."/>
            <person name="Butler J."/>
            <person name="Chin C."/>
            <person name="Gnerre S."/>
            <person name="Grabherr M."/>
            <person name="Kleber M."/>
            <person name="Mauceli E."/>
            <person name="MacCallum I."/>
        </authorList>
    </citation>
    <scope>NUCLEOTIDE SEQUENCE [LARGE SCALE GENOMIC DNA]</scope>
    <source>
        <strain evidence="4">Rob3c / Tucson 14021-0248.25</strain>
    </source>
</reference>
<evidence type="ECO:0000256" key="1">
    <source>
        <dbReference type="SAM" id="MobiDB-lite"/>
    </source>
</evidence>
<feature type="compositionally biased region" description="Polar residues" evidence="1">
    <location>
        <begin position="394"/>
        <end position="403"/>
    </location>
</feature>
<evidence type="ECO:0000313" key="3">
    <source>
        <dbReference type="EMBL" id="EDW54360.1"/>
    </source>
</evidence>
<feature type="compositionally biased region" description="Polar residues" evidence="1">
    <location>
        <begin position="100"/>
        <end position="109"/>
    </location>
</feature>
<feature type="region of interest" description="Disordered" evidence="1">
    <location>
        <begin position="337"/>
        <end position="357"/>
    </location>
</feature>
<name>B4I1F3_DROSE</name>
<dbReference type="AlphaFoldDB" id="B4I1F3"/>
<dbReference type="GO" id="GO:0044666">
    <property type="term" value="C:MLL3/4 complex"/>
    <property type="evidence" value="ECO:0007669"/>
    <property type="project" value="EnsemblMetazoa"/>
</dbReference>
<feature type="region of interest" description="Disordered" evidence="1">
    <location>
        <begin position="97"/>
        <end position="125"/>
    </location>
</feature>
<dbReference type="HOGENOM" id="CLU_484198_0_0_1"/>
<dbReference type="STRING" id="7238.B4I1F3"/>
<feature type="compositionally biased region" description="Polar residues" evidence="1">
    <location>
        <begin position="170"/>
        <end position="185"/>
    </location>
</feature>
<feature type="region of interest" description="Disordered" evidence="1">
    <location>
        <begin position="139"/>
        <end position="317"/>
    </location>
</feature>
<dbReference type="EMBL" id="CH480820">
    <property type="protein sequence ID" value="EDW54360.1"/>
    <property type="molecule type" value="Genomic_DNA"/>
</dbReference>
<organism evidence="4">
    <name type="scientific">Drosophila sechellia</name>
    <name type="common">Fruit fly</name>
    <dbReference type="NCBI Taxonomy" id="7238"/>
    <lineage>
        <taxon>Eukaryota</taxon>
        <taxon>Metazoa</taxon>
        <taxon>Ecdysozoa</taxon>
        <taxon>Arthropoda</taxon>
        <taxon>Hexapoda</taxon>
        <taxon>Insecta</taxon>
        <taxon>Pterygota</taxon>
        <taxon>Neoptera</taxon>
        <taxon>Endopterygota</taxon>
        <taxon>Diptera</taxon>
        <taxon>Brachycera</taxon>
        <taxon>Muscomorpha</taxon>
        <taxon>Ephydroidea</taxon>
        <taxon>Drosophilidae</taxon>
        <taxon>Drosophila</taxon>
        <taxon>Sophophora</taxon>
    </lineage>
</organism>
<feature type="compositionally biased region" description="Low complexity" evidence="1">
    <location>
        <begin position="246"/>
        <end position="313"/>
    </location>
</feature>
<sequence length="563" mass="61279">MSHMCATLQQLEPSLVRILVSLPWDAAQRLRQLANDGNPELRALNIQSVQFEGDSVINLKVGGQDIKITKDNVNETLEAAGSLSGNKSGLLATGFDGPTSHVTAPSQLNHPLGHPPLPTATSTGSNNIAISSPLLVNLLQNDGNGMSNPNQLKSPQQQQQQSPLIGMSPSGAQMMNSPMRSSGPATPSDFLMGDVLSPVVPSSPTAPQAAAPSCPPPVVMRNLQQQQQHQQAMLSPSGNANHLYTQQQQQNPQQQQPQQQPQGPPHRFQQQHQQMSPQAVALRQQQLQRQQQMRFMQPQQQLQGQQQPQQQFQPAPDCFNNMSMSPMQQQQIRHQLRPGGLPLAPPPPHPQQQQQQRLMGLSMPQQFMSGASPLGPALSPASSHHSMHSPLMSNHQAQQQPQMVSPAATPGPTAPSEMAGQLMPPSNQHVPAAPPPDYNQAAVNSRWPLAGINKPMDSATKSSFQEFTRYQMQYNLQQQQQQVSLPGQPQQQQQQAQQQQLPPPALPTQQQQQQQSHVQQPQGAGQTQGQVDSLISLSVLDTLTTNDLDALLPTLNCDLDSTL</sequence>
<protein>
    <submittedName>
        <fullName evidence="3">GM18027</fullName>
    </submittedName>
</protein>
<accession>B4I1F3</accession>
<dbReference type="Pfam" id="PF13820">
    <property type="entry name" value="NCOA6_TRADD-N"/>
    <property type="match status" value="1"/>
</dbReference>
<dbReference type="OMA" id="ANFPHAT"/>
<feature type="region of interest" description="Disordered" evidence="1">
    <location>
        <begin position="480"/>
        <end position="529"/>
    </location>
</feature>
<feature type="region of interest" description="Disordered" evidence="1">
    <location>
        <begin position="369"/>
        <end position="442"/>
    </location>
</feature>
<feature type="compositionally biased region" description="Low complexity" evidence="1">
    <location>
        <begin position="507"/>
        <end position="529"/>
    </location>
</feature>
<dbReference type="InterPro" id="IPR032715">
    <property type="entry name" value="NCOA6_TRADD-N"/>
</dbReference>
<proteinExistence type="predicted"/>
<feature type="compositionally biased region" description="Polar residues" evidence="1">
    <location>
        <begin position="232"/>
        <end position="245"/>
    </location>
</feature>
<dbReference type="GO" id="GO:0045944">
    <property type="term" value="P:positive regulation of transcription by RNA polymerase II"/>
    <property type="evidence" value="ECO:0007669"/>
    <property type="project" value="EnsemblMetazoa"/>
</dbReference>
<evidence type="ECO:0000259" key="2">
    <source>
        <dbReference type="Pfam" id="PF13820"/>
    </source>
</evidence>
<feature type="compositionally biased region" description="Low complexity" evidence="1">
    <location>
        <begin position="406"/>
        <end position="415"/>
    </location>
</feature>
<feature type="compositionally biased region" description="Low complexity" evidence="1">
    <location>
        <begin position="147"/>
        <end position="164"/>
    </location>
</feature>
<dbReference type="GO" id="GO:0001223">
    <property type="term" value="F:transcription coactivator binding"/>
    <property type="evidence" value="ECO:0007669"/>
    <property type="project" value="EnsemblMetazoa"/>
</dbReference>
<keyword evidence="4" id="KW-1185">Reference proteome</keyword>
<feature type="compositionally biased region" description="Low complexity" evidence="1">
    <location>
        <begin position="369"/>
        <end position="393"/>
    </location>
</feature>
<feature type="compositionally biased region" description="Low complexity" evidence="1">
    <location>
        <begin position="480"/>
        <end position="500"/>
    </location>
</feature>
<evidence type="ECO:0000313" key="4">
    <source>
        <dbReference type="Proteomes" id="UP000001292"/>
    </source>
</evidence>
<gene>
    <name evidence="3" type="primary">Dsec\GM18027</name>
    <name evidence="3" type="ORF">Dsec_GM18027</name>
</gene>
<feature type="compositionally biased region" description="Low complexity" evidence="1">
    <location>
        <begin position="197"/>
        <end position="212"/>
    </location>
</feature>
<feature type="domain" description="Nuclear receptor coactivator 6 TRADD-N" evidence="2">
    <location>
        <begin position="8"/>
        <end position="72"/>
    </location>
</feature>
<dbReference type="Proteomes" id="UP000001292">
    <property type="component" value="Unassembled WGS sequence"/>
</dbReference>